<reference evidence="1 2" key="1">
    <citation type="submission" date="2024-02" db="EMBL/GenBank/DDBJ databases">
        <title>Seven novel Bacillus-like species.</title>
        <authorList>
            <person name="Liu G."/>
        </authorList>
    </citation>
    <scope>NUCLEOTIDE SEQUENCE [LARGE SCALE GENOMIC DNA]</scope>
    <source>
        <strain evidence="1 2">FJAT-52054</strain>
    </source>
</reference>
<keyword evidence="2" id="KW-1185">Reference proteome</keyword>
<proteinExistence type="predicted"/>
<dbReference type="InterPro" id="IPR010310">
    <property type="entry name" value="T7SS_ESAT-6-like"/>
</dbReference>
<accession>A0ABZ2NL57</accession>
<organism evidence="1 2">
    <name type="scientific">Metabacillus sediminis</name>
    <dbReference type="NCBI Taxonomy" id="3117746"/>
    <lineage>
        <taxon>Bacteria</taxon>
        <taxon>Bacillati</taxon>
        <taxon>Bacillota</taxon>
        <taxon>Bacilli</taxon>
        <taxon>Bacillales</taxon>
        <taxon>Bacillaceae</taxon>
        <taxon>Metabacillus</taxon>
    </lineage>
</organism>
<dbReference type="InterPro" id="IPR036689">
    <property type="entry name" value="ESAT-6-like_sf"/>
</dbReference>
<dbReference type="EMBL" id="CP147407">
    <property type="protein sequence ID" value="WXB98563.1"/>
    <property type="molecule type" value="Genomic_DNA"/>
</dbReference>
<dbReference type="Pfam" id="PF06013">
    <property type="entry name" value="WXG100"/>
    <property type="match status" value="1"/>
</dbReference>
<evidence type="ECO:0000313" key="1">
    <source>
        <dbReference type="EMBL" id="WXB98563.1"/>
    </source>
</evidence>
<gene>
    <name evidence="1" type="ORF">WCV65_08835</name>
</gene>
<dbReference type="Proteomes" id="UP001377337">
    <property type="component" value="Chromosome"/>
</dbReference>
<dbReference type="Gene3D" id="1.10.287.1060">
    <property type="entry name" value="ESAT-6-like"/>
    <property type="match status" value="1"/>
</dbReference>
<evidence type="ECO:0000313" key="2">
    <source>
        <dbReference type="Proteomes" id="UP001377337"/>
    </source>
</evidence>
<sequence length="114" mass="13050">MAVSEMDRFNQLMRSVMNTEGDCYAVQQLRGELVQIMDQFTGIIHQTTNHVSEAAHDWKGKSAESFNRVMEEASDAFTTIYDHMNQMITGLQHEEVRLAELAAQLEEKARESLQ</sequence>
<protein>
    <submittedName>
        <fullName evidence="1">WXG100 family type VII secretion target</fullName>
    </submittedName>
</protein>
<dbReference type="SUPFAM" id="SSF140453">
    <property type="entry name" value="EsxAB dimer-like"/>
    <property type="match status" value="1"/>
</dbReference>
<dbReference type="RefSeq" id="WP_035413154.1">
    <property type="nucleotide sequence ID" value="NZ_CP147407.1"/>
</dbReference>
<name>A0ABZ2NL57_9BACI</name>